<feature type="transmembrane region" description="Helical" evidence="8">
    <location>
        <begin position="285"/>
        <end position="307"/>
    </location>
</feature>
<evidence type="ECO:0000256" key="3">
    <source>
        <dbReference type="ARBA" id="ARBA00022692"/>
    </source>
</evidence>
<feature type="compositionally biased region" description="Basic and acidic residues" evidence="7">
    <location>
        <begin position="218"/>
        <end position="228"/>
    </location>
</feature>
<feature type="transmembrane region" description="Helical" evidence="8">
    <location>
        <begin position="136"/>
        <end position="156"/>
    </location>
</feature>
<feature type="region of interest" description="Disordered" evidence="7">
    <location>
        <begin position="1"/>
        <end position="51"/>
    </location>
</feature>
<evidence type="ECO:0000256" key="4">
    <source>
        <dbReference type="ARBA" id="ARBA00022824"/>
    </source>
</evidence>
<organism evidence="10">
    <name type="scientific">Dissoconium aciculare CBS 342.82</name>
    <dbReference type="NCBI Taxonomy" id="1314786"/>
    <lineage>
        <taxon>Eukaryota</taxon>
        <taxon>Fungi</taxon>
        <taxon>Dikarya</taxon>
        <taxon>Ascomycota</taxon>
        <taxon>Pezizomycotina</taxon>
        <taxon>Dothideomycetes</taxon>
        <taxon>Dothideomycetidae</taxon>
        <taxon>Mycosphaerellales</taxon>
        <taxon>Dissoconiaceae</taxon>
        <taxon>Dissoconium</taxon>
    </lineage>
</organism>
<evidence type="ECO:0000256" key="7">
    <source>
        <dbReference type="SAM" id="MobiDB-lite"/>
    </source>
</evidence>
<reference evidence="10" key="3">
    <citation type="submission" date="2025-08" db="UniProtKB">
        <authorList>
            <consortium name="RefSeq"/>
        </authorList>
    </citation>
    <scope>IDENTIFICATION</scope>
    <source>
        <strain evidence="10">CBS 342.82</strain>
    </source>
</reference>
<accession>A0A6J3MBQ4</accession>
<keyword evidence="3 8" id="KW-0812">Transmembrane</keyword>
<comment type="subcellular location">
    <subcellularLocation>
        <location evidence="1">Endoplasmic reticulum membrane</location>
        <topology evidence="1">Multi-pass membrane protein</topology>
    </subcellularLocation>
</comment>
<feature type="region of interest" description="Disordered" evidence="7">
    <location>
        <begin position="71"/>
        <end position="94"/>
    </location>
</feature>
<keyword evidence="6 8" id="KW-0472">Membrane</keyword>
<evidence type="ECO:0008006" key="11">
    <source>
        <dbReference type="Google" id="ProtNLM"/>
    </source>
</evidence>
<feature type="non-terminal residue" evidence="10">
    <location>
        <position position="1"/>
    </location>
</feature>
<evidence type="ECO:0000256" key="5">
    <source>
        <dbReference type="ARBA" id="ARBA00022989"/>
    </source>
</evidence>
<reference evidence="10" key="1">
    <citation type="submission" date="2020-01" db="EMBL/GenBank/DDBJ databases">
        <authorList>
            <consortium name="DOE Joint Genome Institute"/>
            <person name="Haridas S."/>
            <person name="Albert R."/>
            <person name="Binder M."/>
            <person name="Bloem J."/>
            <person name="Labutti K."/>
            <person name="Salamov A."/>
            <person name="Andreopoulos B."/>
            <person name="Baker S.E."/>
            <person name="Barry K."/>
            <person name="Bills G."/>
            <person name="Bluhm B.H."/>
            <person name="Cannon C."/>
            <person name="Castanera R."/>
            <person name="Culley D.E."/>
            <person name="Daum C."/>
            <person name="Ezra D."/>
            <person name="Gonzalez J.B."/>
            <person name="Henrissat B."/>
            <person name="Kuo A."/>
            <person name="Liang C."/>
            <person name="Lipzen A."/>
            <person name="Lutzoni F."/>
            <person name="Magnuson J."/>
            <person name="Mondo S."/>
            <person name="Nolan M."/>
            <person name="Ohm R."/>
            <person name="Pangilinan J."/>
            <person name="Park H.-J."/>
            <person name="Ramirez L."/>
            <person name="Alfaro M."/>
            <person name="Sun H."/>
            <person name="Tritt A."/>
            <person name="Yoshinaga Y."/>
            <person name="Zwiers L.-H."/>
            <person name="Turgeon B.G."/>
            <person name="Goodwin S.B."/>
            <person name="Spatafora J.W."/>
            <person name="Crous P.W."/>
            <person name="Grigoriev I.V."/>
        </authorList>
    </citation>
    <scope>NUCLEOTIDE SEQUENCE</scope>
    <source>
        <strain evidence="10">CBS 342.82</strain>
    </source>
</reference>
<dbReference type="GO" id="GO:0016126">
    <property type="term" value="P:sterol biosynthetic process"/>
    <property type="evidence" value="ECO:0007669"/>
    <property type="project" value="TreeGrafter"/>
</dbReference>
<dbReference type="Proteomes" id="UP000504637">
    <property type="component" value="Unplaced"/>
</dbReference>
<feature type="compositionally biased region" description="Polar residues" evidence="7">
    <location>
        <begin position="72"/>
        <end position="83"/>
    </location>
</feature>
<dbReference type="PANTHER" id="PTHR15301:SF3">
    <property type="entry name" value="PROTEIN NSG1-RELATED"/>
    <property type="match status" value="1"/>
</dbReference>
<gene>
    <name evidence="10" type="ORF">K489DRAFT_298053</name>
</gene>
<dbReference type="GeneID" id="54358148"/>
<proteinExistence type="inferred from homology"/>
<evidence type="ECO:0000256" key="2">
    <source>
        <dbReference type="ARBA" id="ARBA00007475"/>
    </source>
</evidence>
<feature type="region of interest" description="Disordered" evidence="7">
    <location>
        <begin position="110"/>
        <end position="131"/>
    </location>
</feature>
<evidence type="ECO:0000256" key="1">
    <source>
        <dbReference type="ARBA" id="ARBA00004477"/>
    </source>
</evidence>
<dbReference type="PANTHER" id="PTHR15301">
    <property type="entry name" value="INSULIN-INDUCED GENE 1"/>
    <property type="match status" value="1"/>
</dbReference>
<keyword evidence="9" id="KW-1185">Reference proteome</keyword>
<name>A0A6J3MBQ4_9PEZI</name>
<reference evidence="10" key="2">
    <citation type="submission" date="2020-04" db="EMBL/GenBank/DDBJ databases">
        <authorList>
            <consortium name="NCBI Genome Project"/>
        </authorList>
    </citation>
    <scope>NUCLEOTIDE SEQUENCE</scope>
    <source>
        <strain evidence="10">CBS 342.82</strain>
    </source>
</reference>
<dbReference type="Pfam" id="PF07281">
    <property type="entry name" value="INSIG"/>
    <property type="match status" value="1"/>
</dbReference>
<evidence type="ECO:0000313" key="9">
    <source>
        <dbReference type="Proteomes" id="UP000504637"/>
    </source>
</evidence>
<sequence>HIHRPQPRRPFELPSEVPTSPSTPSSPSTDSSAFPGKLDTSKKTVSGSTTPARTRSILNLTSSTLFGIYQPTDENTPYGSGAQTPAVEGRNGSFDFTRNHRAADIASALNNGSFKKTHQPRPPQPKPKKQSLSAQIVPLLIKGVVLLATGVLYGLLVSHLHDRQHIAPVKLEINRLSWQYLGSWAIAGLVLGEALPWLDRLLTPTTEEEGRSTQGSTAEERQREDARRSKMPRGWNEIVRAVGMFVGISFAIRKLPWESSLQLSLTLALANPALWYIIDRSFSGLVLPSAIAIVGTTALIALNPALIHVSSSLASAASDLARNTTGSPVVPPTELVLGIFSSETVGVWTWIASVLFVSSVCFGNIGRQL</sequence>
<evidence type="ECO:0000256" key="8">
    <source>
        <dbReference type="SAM" id="Phobius"/>
    </source>
</evidence>
<keyword evidence="4" id="KW-0256">Endoplasmic reticulum</keyword>
<feature type="non-terminal residue" evidence="10">
    <location>
        <position position="369"/>
    </location>
</feature>
<feature type="transmembrane region" description="Helical" evidence="8">
    <location>
        <begin position="347"/>
        <end position="366"/>
    </location>
</feature>
<keyword evidence="5 8" id="KW-1133">Transmembrane helix</keyword>
<evidence type="ECO:0000313" key="10">
    <source>
        <dbReference type="RefSeq" id="XP_033461303.1"/>
    </source>
</evidence>
<dbReference type="GO" id="GO:0005789">
    <property type="term" value="C:endoplasmic reticulum membrane"/>
    <property type="evidence" value="ECO:0007669"/>
    <property type="project" value="UniProtKB-SubCell"/>
</dbReference>
<feature type="compositionally biased region" description="Low complexity" evidence="7">
    <location>
        <begin position="14"/>
        <end position="32"/>
    </location>
</feature>
<protein>
    <recommendedName>
        <fullName evidence="11">INSIG-domain-containing protein</fullName>
    </recommendedName>
</protein>
<feature type="region of interest" description="Disordered" evidence="7">
    <location>
        <begin position="206"/>
        <end position="229"/>
    </location>
</feature>
<dbReference type="RefSeq" id="XP_033461303.1">
    <property type="nucleotide sequence ID" value="XM_033600348.1"/>
</dbReference>
<dbReference type="AlphaFoldDB" id="A0A6J3MBQ4"/>
<dbReference type="OrthoDB" id="205546at2759"/>
<comment type="similarity">
    <text evidence="2">Belongs to the INSIG family.</text>
</comment>
<evidence type="ECO:0000256" key="6">
    <source>
        <dbReference type="ARBA" id="ARBA00023136"/>
    </source>
</evidence>
<dbReference type="InterPro" id="IPR025929">
    <property type="entry name" value="INSIG_fam"/>
</dbReference>